<evidence type="ECO:0000313" key="3">
    <source>
        <dbReference type="Proteomes" id="UP000272942"/>
    </source>
</evidence>
<protein>
    <submittedName>
        <fullName evidence="2 4">Uncharacterized protein</fullName>
    </submittedName>
</protein>
<evidence type="ECO:0000313" key="2">
    <source>
        <dbReference type="EMBL" id="VDP68766.1"/>
    </source>
</evidence>
<dbReference type="AlphaFoldDB" id="A0A183A8D0"/>
<feature type="region of interest" description="Disordered" evidence="1">
    <location>
        <begin position="1"/>
        <end position="30"/>
    </location>
</feature>
<name>A0A183A8D0_9TREM</name>
<feature type="compositionally biased region" description="Polar residues" evidence="1">
    <location>
        <begin position="1"/>
        <end position="26"/>
    </location>
</feature>
<sequence>MCSSPLGSSDPGSMALSQESSSQAPFSTARKLSEDHFNLRQEINDLIQLEFSYPGQRGSPARAATVARSQTNEHEHRATPRLSEPNVAVDLVDNRGFGPRSRQHPFRWSSGAHTSTPKSTHKIDDDRASPGRSQPKILVHSPVSSSSLALEASSVDRITWVGKRARIRPDPATDISADSQLNGGAFWEGDTDVGDRISIWFLTSGQLALLRKLGLVQLTSLAEKHCVNRSPFSW</sequence>
<reference evidence="4" key="1">
    <citation type="submission" date="2016-06" db="UniProtKB">
        <authorList>
            <consortium name="WormBaseParasite"/>
        </authorList>
    </citation>
    <scope>IDENTIFICATION</scope>
</reference>
<feature type="region of interest" description="Disordered" evidence="1">
    <location>
        <begin position="54"/>
        <end position="137"/>
    </location>
</feature>
<keyword evidence="3" id="KW-1185">Reference proteome</keyword>
<proteinExistence type="predicted"/>
<reference evidence="2 3" key="2">
    <citation type="submission" date="2018-11" db="EMBL/GenBank/DDBJ databases">
        <authorList>
            <consortium name="Pathogen Informatics"/>
        </authorList>
    </citation>
    <scope>NUCLEOTIDE SEQUENCE [LARGE SCALE GENOMIC DNA]</scope>
    <source>
        <strain evidence="2 3">Egypt</strain>
    </source>
</reference>
<organism evidence="4">
    <name type="scientific">Echinostoma caproni</name>
    <dbReference type="NCBI Taxonomy" id="27848"/>
    <lineage>
        <taxon>Eukaryota</taxon>
        <taxon>Metazoa</taxon>
        <taxon>Spiralia</taxon>
        <taxon>Lophotrochozoa</taxon>
        <taxon>Platyhelminthes</taxon>
        <taxon>Trematoda</taxon>
        <taxon>Digenea</taxon>
        <taxon>Plagiorchiida</taxon>
        <taxon>Echinostomata</taxon>
        <taxon>Echinostomatoidea</taxon>
        <taxon>Echinostomatidae</taxon>
        <taxon>Echinostoma</taxon>
    </lineage>
</organism>
<dbReference type="WBParaSite" id="ECPE_0000321801-mRNA-1">
    <property type="protein sequence ID" value="ECPE_0000321801-mRNA-1"/>
    <property type="gene ID" value="ECPE_0000321801"/>
</dbReference>
<dbReference type="Proteomes" id="UP000272942">
    <property type="component" value="Unassembled WGS sequence"/>
</dbReference>
<dbReference type="EMBL" id="UZAN01040193">
    <property type="protein sequence ID" value="VDP68766.1"/>
    <property type="molecule type" value="Genomic_DNA"/>
</dbReference>
<evidence type="ECO:0000256" key="1">
    <source>
        <dbReference type="SAM" id="MobiDB-lite"/>
    </source>
</evidence>
<accession>A0A183A8D0</accession>
<evidence type="ECO:0000313" key="4">
    <source>
        <dbReference type="WBParaSite" id="ECPE_0000321801-mRNA-1"/>
    </source>
</evidence>
<gene>
    <name evidence="2" type="ORF">ECPE_LOCUS3215</name>
</gene>
<dbReference type="OrthoDB" id="10534697at2759"/>